<keyword evidence="2" id="KW-1185">Reference proteome</keyword>
<reference evidence="1" key="2">
    <citation type="submission" date="2021-01" db="UniProtKB">
        <authorList>
            <consortium name="EnsemblPlants"/>
        </authorList>
    </citation>
    <scope>IDENTIFICATION</scope>
</reference>
<dbReference type="PANTHER" id="PTHR14194:SF86">
    <property type="entry name" value="OS05G0110300 PROTEIN"/>
    <property type="match status" value="1"/>
</dbReference>
<dbReference type="AlphaFoldDB" id="A0A7N2RD53"/>
<dbReference type="Gramene" id="QL11p019359:mrna">
    <property type="protein sequence ID" value="QL11p019359:mrna"/>
    <property type="gene ID" value="QL11p019359"/>
</dbReference>
<dbReference type="InterPro" id="IPR044163">
    <property type="entry name" value="SARED1-like"/>
</dbReference>
<dbReference type="EnsemblPlants" id="QL11p019359:mrna">
    <property type="protein sequence ID" value="QL11p019359:mrna"/>
    <property type="gene ID" value="QL11p019359"/>
</dbReference>
<organism evidence="1 2">
    <name type="scientific">Quercus lobata</name>
    <name type="common">Valley oak</name>
    <dbReference type="NCBI Taxonomy" id="97700"/>
    <lineage>
        <taxon>Eukaryota</taxon>
        <taxon>Viridiplantae</taxon>
        <taxon>Streptophyta</taxon>
        <taxon>Embryophyta</taxon>
        <taxon>Tracheophyta</taxon>
        <taxon>Spermatophyta</taxon>
        <taxon>Magnoliopsida</taxon>
        <taxon>eudicotyledons</taxon>
        <taxon>Gunneridae</taxon>
        <taxon>Pentapetalae</taxon>
        <taxon>rosids</taxon>
        <taxon>fabids</taxon>
        <taxon>Fagales</taxon>
        <taxon>Fagaceae</taxon>
        <taxon>Quercus</taxon>
    </lineage>
</organism>
<accession>A0A7N2RD53</accession>
<dbReference type="PANTHER" id="PTHR14194">
    <property type="entry name" value="NITROGEN METABOLIC REGULATION PROTEIN NMR-RELATED"/>
    <property type="match status" value="1"/>
</dbReference>
<dbReference type="Gene3D" id="3.40.50.720">
    <property type="entry name" value="NAD(P)-binding Rossmann-like Domain"/>
    <property type="match status" value="1"/>
</dbReference>
<dbReference type="EMBL" id="LRBV02000011">
    <property type="status" value="NOT_ANNOTATED_CDS"/>
    <property type="molecule type" value="Genomic_DNA"/>
</dbReference>
<name>A0A7N2RD53_QUELO</name>
<evidence type="ECO:0000313" key="1">
    <source>
        <dbReference type="EnsemblPlants" id="QL11p019359:mrna"/>
    </source>
</evidence>
<dbReference type="GO" id="GO:0016491">
    <property type="term" value="F:oxidoreductase activity"/>
    <property type="evidence" value="ECO:0007669"/>
    <property type="project" value="InterPro"/>
</dbReference>
<dbReference type="GO" id="GO:0009507">
    <property type="term" value="C:chloroplast"/>
    <property type="evidence" value="ECO:0007669"/>
    <property type="project" value="TreeGrafter"/>
</dbReference>
<dbReference type="InParanoid" id="A0A7N2RD53"/>
<dbReference type="Proteomes" id="UP000594261">
    <property type="component" value="Chromosome 11"/>
</dbReference>
<proteinExistence type="predicted"/>
<reference evidence="1 2" key="1">
    <citation type="journal article" date="2016" name="G3 (Bethesda)">
        <title>First Draft Assembly and Annotation of the Genome of a California Endemic Oak Quercus lobata Nee (Fagaceae).</title>
        <authorList>
            <person name="Sork V.L."/>
            <person name="Fitz-Gibbon S.T."/>
            <person name="Puiu D."/>
            <person name="Crepeau M."/>
            <person name="Gugger P.F."/>
            <person name="Sherman R."/>
            <person name="Stevens K."/>
            <person name="Langley C.H."/>
            <person name="Pellegrini M."/>
            <person name="Salzberg S.L."/>
        </authorList>
    </citation>
    <scope>NUCLEOTIDE SEQUENCE [LARGE SCALE GENOMIC DNA]</scope>
    <source>
        <strain evidence="1 2">cv. SW786</strain>
    </source>
</reference>
<protein>
    <submittedName>
        <fullName evidence="1">Uncharacterized protein</fullName>
    </submittedName>
</protein>
<evidence type="ECO:0000313" key="2">
    <source>
        <dbReference type="Proteomes" id="UP000594261"/>
    </source>
</evidence>
<sequence>MFWTIYLQFEYEETSIKKTFERVPAGNKGQMQKIAPHPGVWKGRTCPSVHKQIAIRDAGSIVPTIQGIDALVILISTMLKMKPDFDPSKGRSPGFYFEDGAYPKQKNQIDAGGVLLSSFSLSQILFTAWRWLQLDRQYSLRRKLAFNNATLKVT</sequence>